<gene>
    <name evidence="1" type="ORF">CX676_10535</name>
</gene>
<protein>
    <submittedName>
        <fullName evidence="1">APH(6) family putative aminoglycoside O-phosphotransferase</fullName>
    </submittedName>
</protein>
<dbReference type="SUPFAM" id="SSF56112">
    <property type="entry name" value="Protein kinase-like (PK-like)"/>
    <property type="match status" value="1"/>
</dbReference>
<keyword evidence="1" id="KW-0808">Transferase</keyword>
<dbReference type="InterPro" id="IPR006748">
    <property type="entry name" value="NH2Glyco/OHUrea_AB-resist_kin"/>
</dbReference>
<dbReference type="GO" id="GO:0019748">
    <property type="term" value="P:secondary metabolic process"/>
    <property type="evidence" value="ECO:0007669"/>
    <property type="project" value="InterPro"/>
</dbReference>
<dbReference type="RefSeq" id="WP_101752574.1">
    <property type="nucleotide sequence ID" value="NZ_CP025430.1"/>
</dbReference>
<proteinExistence type="predicted"/>
<evidence type="ECO:0000313" key="1">
    <source>
        <dbReference type="EMBL" id="AUH64545.1"/>
    </source>
</evidence>
<evidence type="ECO:0000313" key="2">
    <source>
        <dbReference type="Proteomes" id="UP000234530"/>
    </source>
</evidence>
<organism evidence="1 2">
    <name type="scientific">Paracoccus zhejiangensis</name>
    <dbReference type="NCBI Taxonomy" id="1077935"/>
    <lineage>
        <taxon>Bacteria</taxon>
        <taxon>Pseudomonadati</taxon>
        <taxon>Pseudomonadota</taxon>
        <taxon>Alphaproteobacteria</taxon>
        <taxon>Rhodobacterales</taxon>
        <taxon>Paracoccaceae</taxon>
        <taxon>Paracoccus</taxon>
    </lineage>
</organism>
<sequence>MRGGFAPYLAEWQLTPDGEPIRTLNAELLPVQRDGRPFMLKLLHAPEERRGALLLDWWAGEGAACVIEHREEALLMERATGSASLSDMAREGRDDEATHILCATAARLHAPRSRPLPVMKPLAEQFRELWPMAVERGGILARSAEAAAALLADPQQVVPLHGDLHHDNVLDFGPRGWLAIDPQGLIGERGFDYANIFTNPDLSDPSRPVATVPGVFERRLDVVVSASGLDRTRLLHWILAWCGLSASWFLEDEDPLTEIDLAIAEKAAALIG</sequence>
<dbReference type="EMBL" id="CP025430">
    <property type="protein sequence ID" value="AUH64545.1"/>
    <property type="molecule type" value="Genomic_DNA"/>
</dbReference>
<dbReference type="Pfam" id="PF04655">
    <property type="entry name" value="APH_6_hur"/>
    <property type="match status" value="1"/>
</dbReference>
<name>A0A2H5EZ19_9RHOB</name>
<dbReference type="Proteomes" id="UP000234530">
    <property type="component" value="Chromosome"/>
</dbReference>
<dbReference type="GO" id="GO:0016773">
    <property type="term" value="F:phosphotransferase activity, alcohol group as acceptor"/>
    <property type="evidence" value="ECO:0007669"/>
    <property type="project" value="InterPro"/>
</dbReference>
<keyword evidence="2" id="KW-1185">Reference proteome</keyword>
<accession>A0A2H5EZ19</accession>
<reference evidence="1 2" key="1">
    <citation type="journal article" date="2013" name="Antonie Van Leeuwenhoek">
        <title>Paracoccus zhejiangensis sp. nov., isolated from activated sludge in wastewater-treatment system.</title>
        <authorList>
            <person name="Wu Z.G."/>
            <person name="Zhang D.F."/>
            <person name="Liu Y.L."/>
            <person name="Wang F."/>
            <person name="Jiang X."/>
            <person name="Li C."/>
            <person name="Li S.P."/>
            <person name="Hong Q."/>
            <person name="Li W.J."/>
        </authorList>
    </citation>
    <scope>NUCLEOTIDE SEQUENCE [LARGE SCALE GENOMIC DNA]</scope>
    <source>
        <strain evidence="1 2">J6</strain>
    </source>
</reference>
<dbReference type="OrthoDB" id="3638028at2"/>
<dbReference type="KEGG" id="pzh:CX676_10535"/>
<dbReference type="AlphaFoldDB" id="A0A2H5EZ19"/>
<dbReference type="InterPro" id="IPR011009">
    <property type="entry name" value="Kinase-like_dom_sf"/>
</dbReference>